<dbReference type="InterPro" id="IPR010140">
    <property type="entry name" value="Histidinol_P_phosphatase_HisJ"/>
</dbReference>
<keyword evidence="6 8" id="KW-0368">Histidine biosynthesis</keyword>
<protein>
    <recommendedName>
        <fullName evidence="3 8">Histidinol-phosphatase</fullName>
        <shortName evidence="8">HolPase</shortName>
        <ecNumber evidence="3 8">3.1.3.15</ecNumber>
    </recommendedName>
</protein>
<evidence type="ECO:0000259" key="9">
    <source>
        <dbReference type="Pfam" id="PF02811"/>
    </source>
</evidence>
<comment type="catalytic activity">
    <reaction evidence="7 8">
        <text>L-histidinol phosphate + H2O = L-histidinol + phosphate</text>
        <dbReference type="Rhea" id="RHEA:14465"/>
        <dbReference type="ChEBI" id="CHEBI:15377"/>
        <dbReference type="ChEBI" id="CHEBI:43474"/>
        <dbReference type="ChEBI" id="CHEBI:57699"/>
        <dbReference type="ChEBI" id="CHEBI:57980"/>
        <dbReference type="EC" id="3.1.3.15"/>
    </reaction>
</comment>
<proteinExistence type="inferred from homology"/>
<sequence>MDFFMQDEVNLHTHCKYCRHAVGEVQDYVDEARKDGIKVLGMSDHCPVPDDRWHSARMFYSELDSYQKDCENAIGNAGDMHIFRGFETDYHRDYVSYYRDELLGERGFDYLLLAVHNYYAPDGIDIMIPECPINDRGALHAYTKTLIEGMQSGLFLYAVHPDLFAASYLEWDAEAKACSRDILACAESVHMPIEINGQGIRAKKVVSSSGERYRYPIQEFWNLAAEYDVPIVTAADCHKPEDMLTSRAACKTIAAKANLTFARYAIDENGNIIIQ</sequence>
<dbReference type="GO" id="GO:0000105">
    <property type="term" value="P:L-histidine biosynthetic process"/>
    <property type="evidence" value="ECO:0007669"/>
    <property type="project" value="UniProtKB-UniRule"/>
</dbReference>
<evidence type="ECO:0000256" key="5">
    <source>
        <dbReference type="ARBA" id="ARBA00022801"/>
    </source>
</evidence>
<comment type="pathway">
    <text evidence="1 8">Amino-acid biosynthesis; L-histidine biosynthesis; L-histidine from 5-phospho-alpha-D-ribose 1-diphosphate: step 8/9.</text>
</comment>
<dbReference type="EMBL" id="AUZJ01000017">
    <property type="protein sequence ID" value="ERF61115.1"/>
    <property type="molecule type" value="Genomic_DNA"/>
</dbReference>
<keyword evidence="4 8" id="KW-0028">Amino-acid biosynthesis</keyword>
<reference evidence="12 13" key="1">
    <citation type="submission" date="2013-08" db="EMBL/GenBank/DDBJ databases">
        <authorList>
            <person name="Durkin A.S."/>
            <person name="Haft D.R."/>
            <person name="McCorrison J."/>
            <person name="Torralba M."/>
            <person name="Gillis M."/>
            <person name="Haft D.H."/>
            <person name="Methe B."/>
            <person name="Sutton G."/>
            <person name="Nelson K.E."/>
        </authorList>
    </citation>
    <scope>NUCLEOTIDE SEQUENCE [LARGE SCALE GENOMIC DNA]</scope>
    <source>
        <strain evidence="11 13">ATCC 35536</strain>
        <strain evidence="10 12">VPI DR56BR1116</strain>
    </source>
</reference>
<evidence type="ECO:0000256" key="2">
    <source>
        <dbReference type="ARBA" id="ARBA00009152"/>
    </source>
</evidence>
<keyword evidence="5 8" id="KW-0378">Hydrolase</keyword>
<accession>U2L2R7</accession>
<comment type="caution">
    <text evidence="10">The sequence shown here is derived from an EMBL/GenBank/DDBJ whole genome shotgun (WGS) entry which is preliminary data.</text>
</comment>
<dbReference type="AlphaFoldDB" id="U2L2R7"/>
<dbReference type="Gene3D" id="3.20.20.140">
    <property type="entry name" value="Metal-dependent hydrolases"/>
    <property type="match status" value="1"/>
</dbReference>
<dbReference type="EMBL" id="AVQI01000006">
    <property type="protein sequence ID" value="ERK05022.1"/>
    <property type="molecule type" value="Genomic_DNA"/>
</dbReference>
<evidence type="ECO:0000313" key="11">
    <source>
        <dbReference type="EMBL" id="ERK05022.1"/>
    </source>
</evidence>
<dbReference type="GO" id="GO:0005737">
    <property type="term" value="C:cytoplasm"/>
    <property type="evidence" value="ECO:0007669"/>
    <property type="project" value="TreeGrafter"/>
</dbReference>
<evidence type="ECO:0000313" key="12">
    <source>
        <dbReference type="Proteomes" id="UP000016412"/>
    </source>
</evidence>
<dbReference type="InterPro" id="IPR004013">
    <property type="entry name" value="PHP_dom"/>
</dbReference>
<dbReference type="SUPFAM" id="SSF89550">
    <property type="entry name" value="PHP domain-like"/>
    <property type="match status" value="1"/>
</dbReference>
<dbReference type="InterPro" id="IPR016195">
    <property type="entry name" value="Pol/histidinol_Pase-like"/>
</dbReference>
<name>U2L2R7_TRESO</name>
<dbReference type="GO" id="GO:0004401">
    <property type="term" value="F:histidinol-phosphatase activity"/>
    <property type="evidence" value="ECO:0007669"/>
    <property type="project" value="UniProtKB-UniRule"/>
</dbReference>
<dbReference type="PANTHER" id="PTHR21039">
    <property type="entry name" value="HISTIDINOL PHOSPHATASE-RELATED"/>
    <property type="match status" value="1"/>
</dbReference>
<evidence type="ECO:0000256" key="3">
    <source>
        <dbReference type="ARBA" id="ARBA00013085"/>
    </source>
</evidence>
<dbReference type="eggNOG" id="COG1387">
    <property type="taxonomic scope" value="Bacteria"/>
</dbReference>
<comment type="similarity">
    <text evidence="2 8">Belongs to the PHP hydrolase family. HisK subfamily.</text>
</comment>
<dbReference type="Proteomes" id="UP000016646">
    <property type="component" value="Unassembled WGS sequence"/>
</dbReference>
<dbReference type="PATRIC" id="fig|1125725.3.peg.900"/>
<feature type="domain" description="PHP" evidence="9">
    <location>
        <begin position="11"/>
        <end position="196"/>
    </location>
</feature>
<evidence type="ECO:0000256" key="1">
    <source>
        <dbReference type="ARBA" id="ARBA00004970"/>
    </source>
</evidence>
<dbReference type="Proteomes" id="UP000016412">
    <property type="component" value="Unassembled WGS sequence"/>
</dbReference>
<organism evidence="10 12">
    <name type="scientific">Treponema socranskii subsp. socranskii VPI DR56BR1116 = ATCC 35536</name>
    <dbReference type="NCBI Taxonomy" id="1125725"/>
    <lineage>
        <taxon>Bacteria</taxon>
        <taxon>Pseudomonadati</taxon>
        <taxon>Spirochaetota</taxon>
        <taxon>Spirochaetia</taxon>
        <taxon>Spirochaetales</taxon>
        <taxon>Treponemataceae</taxon>
        <taxon>Treponema</taxon>
    </lineage>
</organism>
<evidence type="ECO:0000256" key="7">
    <source>
        <dbReference type="ARBA" id="ARBA00049158"/>
    </source>
</evidence>
<dbReference type="Pfam" id="PF02811">
    <property type="entry name" value="PHP"/>
    <property type="match status" value="1"/>
</dbReference>
<keyword evidence="13" id="KW-1185">Reference proteome</keyword>
<dbReference type="PANTHER" id="PTHR21039:SF0">
    <property type="entry name" value="HISTIDINOL-PHOSPHATASE"/>
    <property type="match status" value="1"/>
</dbReference>
<evidence type="ECO:0000256" key="8">
    <source>
        <dbReference type="RuleBase" id="RU366003"/>
    </source>
</evidence>
<dbReference type="STRING" id="1125725.HMPREF1325_1616"/>
<evidence type="ECO:0000256" key="4">
    <source>
        <dbReference type="ARBA" id="ARBA00022605"/>
    </source>
</evidence>
<dbReference type="UniPathway" id="UPA00031">
    <property type="reaction ID" value="UER00013"/>
</dbReference>
<evidence type="ECO:0000256" key="6">
    <source>
        <dbReference type="ARBA" id="ARBA00023102"/>
    </source>
</evidence>
<dbReference type="EC" id="3.1.3.15" evidence="3 8"/>
<gene>
    <name evidence="11" type="ORF">HMPREF0860_0644</name>
    <name evidence="10" type="ORF">HMPREF1325_1616</name>
</gene>
<evidence type="ECO:0000313" key="10">
    <source>
        <dbReference type="EMBL" id="ERF61115.1"/>
    </source>
</evidence>
<evidence type="ECO:0000313" key="13">
    <source>
        <dbReference type="Proteomes" id="UP000016646"/>
    </source>
</evidence>